<reference evidence="2 3" key="1">
    <citation type="submission" date="2020-04" db="EMBL/GenBank/DDBJ databases">
        <title>Luteolibacter sp. G-1-1-1 isolated from soil.</title>
        <authorList>
            <person name="Dahal R.H."/>
        </authorList>
    </citation>
    <scope>NUCLEOTIDE SEQUENCE [LARGE SCALE GENOMIC DNA]</scope>
    <source>
        <strain evidence="2 3">G-1-1-1</strain>
    </source>
</reference>
<evidence type="ECO:0000256" key="1">
    <source>
        <dbReference type="SAM" id="MobiDB-lite"/>
    </source>
</evidence>
<feature type="region of interest" description="Disordered" evidence="1">
    <location>
        <begin position="1"/>
        <end position="55"/>
    </location>
</feature>
<organism evidence="2 3">
    <name type="scientific">Luteolibacter luteus</name>
    <dbReference type="NCBI Taxonomy" id="2728835"/>
    <lineage>
        <taxon>Bacteria</taxon>
        <taxon>Pseudomonadati</taxon>
        <taxon>Verrucomicrobiota</taxon>
        <taxon>Verrucomicrobiia</taxon>
        <taxon>Verrucomicrobiales</taxon>
        <taxon>Verrucomicrobiaceae</taxon>
        <taxon>Luteolibacter</taxon>
    </lineage>
</organism>
<proteinExistence type="predicted"/>
<evidence type="ECO:0000313" key="2">
    <source>
        <dbReference type="EMBL" id="QJE96361.1"/>
    </source>
</evidence>
<keyword evidence="3" id="KW-1185">Reference proteome</keyword>
<dbReference type="KEGG" id="luo:HHL09_11385"/>
<dbReference type="RefSeq" id="WP_169454762.1">
    <property type="nucleotide sequence ID" value="NZ_CP051774.1"/>
</dbReference>
<feature type="compositionally biased region" description="Basic and acidic residues" evidence="1">
    <location>
        <begin position="20"/>
        <end position="55"/>
    </location>
</feature>
<protein>
    <submittedName>
        <fullName evidence="2">Uncharacterized protein</fullName>
    </submittedName>
</protein>
<evidence type="ECO:0000313" key="3">
    <source>
        <dbReference type="Proteomes" id="UP000501812"/>
    </source>
</evidence>
<sequence>MRIPTTMGDKNPKAKLKQKHQQELQKKHKTEEHDRHQQRLHELHEMKHPQETKEA</sequence>
<gene>
    <name evidence="2" type="ORF">HHL09_11385</name>
</gene>
<dbReference type="Proteomes" id="UP000501812">
    <property type="component" value="Chromosome"/>
</dbReference>
<dbReference type="EMBL" id="CP051774">
    <property type="protein sequence ID" value="QJE96361.1"/>
    <property type="molecule type" value="Genomic_DNA"/>
</dbReference>
<accession>A0A858RIF2</accession>
<dbReference type="AlphaFoldDB" id="A0A858RIF2"/>
<name>A0A858RIF2_9BACT</name>